<evidence type="ECO:0000313" key="2">
    <source>
        <dbReference type="EMBL" id="OJD23521.1"/>
    </source>
</evidence>
<protein>
    <submittedName>
        <fullName evidence="2">Uncharacterized protein</fullName>
    </submittedName>
</protein>
<comment type="caution">
    <text evidence="2">The sequence shown here is derived from an EMBL/GenBank/DDBJ whole genome shotgun (WGS) entry which is preliminary data.</text>
</comment>
<organism evidence="2 3">
    <name type="scientific">Blastomyces percursus</name>
    <dbReference type="NCBI Taxonomy" id="1658174"/>
    <lineage>
        <taxon>Eukaryota</taxon>
        <taxon>Fungi</taxon>
        <taxon>Dikarya</taxon>
        <taxon>Ascomycota</taxon>
        <taxon>Pezizomycotina</taxon>
        <taxon>Eurotiomycetes</taxon>
        <taxon>Eurotiomycetidae</taxon>
        <taxon>Onygenales</taxon>
        <taxon>Ajellomycetaceae</taxon>
        <taxon>Blastomyces</taxon>
    </lineage>
</organism>
<accession>A0A1J9Q4Q1</accession>
<dbReference type="EMBL" id="LGTZ01000774">
    <property type="protein sequence ID" value="OJD23521.1"/>
    <property type="molecule type" value="Genomic_DNA"/>
</dbReference>
<name>A0A1J9Q4Q1_9EURO</name>
<sequence>MSYPLRVISPIYLYHFTARGRRSKAASGIPQDGHKHQFKKQESEQPLDGQGIASDARTKCPRHRKSEGKGRKWRAIGPPNKASNPRLPEIGSCRGVLSLSIFLRKANNHGANSIEAESLEQSLTFPYPHNPSSGLRIKHSLALRPLSPPPPPRHPCRAVLKCACRCCSPAPVVFFGPRLSTHDPAPTFREQSASQDQKEPFGERAF</sequence>
<reference evidence="2 3" key="1">
    <citation type="submission" date="2015-08" db="EMBL/GenBank/DDBJ databases">
        <title>Emmonsia species relationships and genome sequence.</title>
        <authorList>
            <person name="Cuomo C.A."/>
            <person name="Schwartz I.S."/>
            <person name="Kenyon C."/>
            <person name="De Hoog G.S."/>
            <person name="Govender N.P."/>
            <person name="Botha A."/>
            <person name="Moreno L."/>
            <person name="De Vries M."/>
            <person name="Munoz J.F."/>
            <person name="Stielow J.B."/>
        </authorList>
    </citation>
    <scope>NUCLEOTIDE SEQUENCE [LARGE SCALE GENOMIC DNA]</scope>
    <source>
        <strain evidence="2 3">EI222</strain>
    </source>
</reference>
<dbReference type="Proteomes" id="UP000242791">
    <property type="component" value="Unassembled WGS sequence"/>
</dbReference>
<gene>
    <name evidence="2" type="ORF">ACJ73_05127</name>
</gene>
<feature type="region of interest" description="Disordered" evidence="1">
    <location>
        <begin position="184"/>
        <end position="206"/>
    </location>
</feature>
<feature type="compositionally biased region" description="Basic residues" evidence="1">
    <location>
        <begin position="59"/>
        <end position="74"/>
    </location>
</feature>
<dbReference type="VEuPathDB" id="FungiDB:ACJ73_05127"/>
<dbReference type="AlphaFoldDB" id="A0A1J9Q4Q1"/>
<feature type="compositionally biased region" description="Basic and acidic residues" evidence="1">
    <location>
        <begin position="196"/>
        <end position="206"/>
    </location>
</feature>
<evidence type="ECO:0000313" key="3">
    <source>
        <dbReference type="Proteomes" id="UP000242791"/>
    </source>
</evidence>
<keyword evidence="3" id="KW-1185">Reference proteome</keyword>
<evidence type="ECO:0000256" key="1">
    <source>
        <dbReference type="SAM" id="MobiDB-lite"/>
    </source>
</evidence>
<feature type="region of interest" description="Disordered" evidence="1">
    <location>
        <begin position="24"/>
        <end position="87"/>
    </location>
</feature>
<proteinExistence type="predicted"/>
<feature type="compositionally biased region" description="Basic and acidic residues" evidence="1">
    <location>
        <begin position="32"/>
        <end position="43"/>
    </location>
</feature>